<dbReference type="EMBL" id="FOGG01000025">
    <property type="protein sequence ID" value="SES01688.1"/>
    <property type="molecule type" value="Genomic_DNA"/>
</dbReference>
<proteinExistence type="predicted"/>
<dbReference type="RefSeq" id="WP_090886669.1">
    <property type="nucleotide sequence ID" value="NZ_FOGG01000025.1"/>
</dbReference>
<dbReference type="NCBIfam" id="TIGR04139">
    <property type="entry name" value="CxxCx5CxxC_targ"/>
    <property type="match status" value="1"/>
</dbReference>
<evidence type="ECO:0000313" key="2">
    <source>
        <dbReference type="Proteomes" id="UP000199572"/>
    </source>
</evidence>
<dbReference type="AlphaFoldDB" id="A0A1H9TXF7"/>
<dbReference type="STRING" id="390241.SAMN04488023_12531"/>
<organism evidence="1 2">
    <name type="scientific">Pedobacter rhizosphaerae</name>
    <dbReference type="NCBI Taxonomy" id="390241"/>
    <lineage>
        <taxon>Bacteria</taxon>
        <taxon>Pseudomonadati</taxon>
        <taxon>Bacteroidota</taxon>
        <taxon>Sphingobacteriia</taxon>
        <taxon>Sphingobacteriales</taxon>
        <taxon>Sphingobacteriaceae</taxon>
        <taxon>Pedobacter</taxon>
    </lineage>
</organism>
<dbReference type="InterPro" id="IPR026437">
    <property type="entry name" value="CxxCx5CxxC_targ"/>
</dbReference>
<keyword evidence="2" id="KW-1185">Reference proteome</keyword>
<dbReference type="OrthoDB" id="769301at2"/>
<evidence type="ECO:0000313" key="1">
    <source>
        <dbReference type="EMBL" id="SES01688.1"/>
    </source>
</evidence>
<gene>
    <name evidence="1" type="ORF">SAMN04488023_12531</name>
</gene>
<protein>
    <submittedName>
        <fullName evidence="1">Putative peptide modification target, TIGR04139 family</fullName>
    </submittedName>
</protein>
<accession>A0A1H9TXF7</accession>
<dbReference type="Proteomes" id="UP000199572">
    <property type="component" value="Unassembled WGS sequence"/>
</dbReference>
<name>A0A1H9TXF7_9SPHI</name>
<reference evidence="1 2" key="1">
    <citation type="submission" date="2016-10" db="EMBL/GenBank/DDBJ databases">
        <authorList>
            <person name="de Groot N.N."/>
        </authorList>
    </citation>
    <scope>NUCLEOTIDE SEQUENCE [LARGE SCALE GENOMIC DNA]</scope>
    <source>
        <strain evidence="1 2">DSM 18610</strain>
    </source>
</reference>
<sequence>MKNLKGTKKDFSLLENQKLTDLSSINGGRALGGYMEIQSNVFVGEGCIEYDHYSGANGTGEYLYREIRRLAPGEPIHNY</sequence>